<reference evidence="5" key="1">
    <citation type="journal article" date="2011" name="Proc. Natl. Acad. Sci. U.S.A.">
        <title>Genomic insights into the physiology and ecology of the marine filamentous cyanobacterium Lyngbya majuscula.</title>
        <authorList>
            <person name="Jones A.C."/>
            <person name="Monroe E.A."/>
            <person name="Podell S."/>
            <person name="Hess W.R."/>
            <person name="Klages S."/>
            <person name="Esquenazi E."/>
            <person name="Niessen S."/>
            <person name="Hoover H."/>
            <person name="Rothmann M."/>
            <person name="Lasken R.S."/>
            <person name="Yates J.R.III."/>
            <person name="Reinhardt R."/>
            <person name="Kube M."/>
            <person name="Burkart M.D."/>
            <person name="Allen E.E."/>
            <person name="Dorrestein P.C."/>
            <person name="Gerwick W.H."/>
            <person name="Gerwick L."/>
        </authorList>
    </citation>
    <scope>NUCLEOTIDE SEQUENCE [LARGE SCALE GENOMIC DNA]</scope>
    <source>
        <strain evidence="5">3L</strain>
    </source>
</reference>
<dbReference type="PANTHER" id="PTHR11474">
    <property type="entry name" value="TYROSINASE FAMILY MEMBER"/>
    <property type="match status" value="1"/>
</dbReference>
<evidence type="ECO:0000313" key="4">
    <source>
        <dbReference type="EMBL" id="EGJ34403.1"/>
    </source>
</evidence>
<feature type="domain" description="Tyrosinase copper-binding" evidence="3">
    <location>
        <begin position="122"/>
        <end position="133"/>
    </location>
</feature>
<dbReference type="GO" id="GO:0046872">
    <property type="term" value="F:metal ion binding"/>
    <property type="evidence" value="ECO:0007669"/>
    <property type="project" value="UniProtKB-KW"/>
</dbReference>
<dbReference type="Gene3D" id="1.10.1280.10">
    <property type="entry name" value="Di-copper center containing domain from catechol oxidase"/>
    <property type="match status" value="1"/>
</dbReference>
<dbReference type="EMBL" id="GL890835">
    <property type="protein sequence ID" value="EGJ34403.1"/>
    <property type="molecule type" value="Genomic_DNA"/>
</dbReference>
<dbReference type="InterPro" id="IPR050316">
    <property type="entry name" value="Tyrosinase/Hemocyanin"/>
</dbReference>
<protein>
    <submittedName>
        <fullName evidence="4">Putiative tyrosinase</fullName>
    </submittedName>
</protein>
<accession>F4XLY1</accession>
<gene>
    <name evidence="4" type="ORF">LYNGBM3L_16820</name>
</gene>
<dbReference type="InterPro" id="IPR008922">
    <property type="entry name" value="Di-copper_centre_dom_sf"/>
</dbReference>
<evidence type="ECO:0000259" key="3">
    <source>
        <dbReference type="PROSITE" id="PS00498"/>
    </source>
</evidence>
<keyword evidence="1" id="KW-0479">Metal-binding</keyword>
<evidence type="ECO:0000256" key="2">
    <source>
        <dbReference type="ARBA" id="ARBA00023008"/>
    </source>
</evidence>
<dbReference type="GO" id="GO:0016491">
    <property type="term" value="F:oxidoreductase activity"/>
    <property type="evidence" value="ECO:0007669"/>
    <property type="project" value="InterPro"/>
</dbReference>
<dbReference type="SUPFAM" id="SSF48056">
    <property type="entry name" value="Di-copper centre-containing domain"/>
    <property type="match status" value="1"/>
</dbReference>
<dbReference type="HOGENOM" id="CLU_035036_0_0_3"/>
<dbReference type="Proteomes" id="UP000003959">
    <property type="component" value="Unassembled WGS sequence"/>
</dbReference>
<proteinExistence type="predicted"/>
<dbReference type="eggNOG" id="ENOG502Z8GH">
    <property type="taxonomic scope" value="Bacteria"/>
</dbReference>
<evidence type="ECO:0000256" key="1">
    <source>
        <dbReference type="ARBA" id="ARBA00022723"/>
    </source>
</evidence>
<dbReference type="PRINTS" id="PR00092">
    <property type="entry name" value="TYROSINASE"/>
</dbReference>
<dbReference type="InterPro" id="IPR002227">
    <property type="entry name" value="Tyrosinase_Cu-bd"/>
</dbReference>
<dbReference type="Pfam" id="PF00264">
    <property type="entry name" value="Tyrosinase"/>
    <property type="match status" value="1"/>
</dbReference>
<sequence>MSDFWNSLSTDQLCQQKLRRYCSIDDVWQAIENPKAPMFYPDDYARALTELCSDFDYHTSIAVSKDTIKEALAPSNFIEFGSAVAECHNSQETSFAVLEGQPHNLVHNNIGGFMEEFLSPVDPIFFMHHCNIDRLWDVWTRKQENLGFPTLPKGEKLAKWQAEPFLFFIDENGNQVQANTAGDYATIGDFNYFYQPGSGEDLLSAYQKVRTEPIVFSGEKISRSLNFKQLSKRNVKVPQEILKAAVASSNGSSIVPEITSIVAEITINVPANLRDVRFNVLVNSPEGQDRIGLYKTHLVGALELFGTLHHSGPVTFTLPLTRALKALAKKKKLDLDIDQPLQVGLVPDSKRIRWDSLEATLESVNIKIF</sequence>
<dbReference type="PANTHER" id="PTHR11474:SF76">
    <property type="entry name" value="SHKT DOMAIN-CONTAINING PROTEIN"/>
    <property type="match status" value="1"/>
</dbReference>
<keyword evidence="5" id="KW-1185">Reference proteome</keyword>
<dbReference type="PROSITE" id="PS00498">
    <property type="entry name" value="TYROSINASE_2"/>
    <property type="match status" value="1"/>
</dbReference>
<dbReference type="AlphaFoldDB" id="F4XLY1"/>
<keyword evidence="2" id="KW-0186">Copper</keyword>
<organism evidence="4 5">
    <name type="scientific">Moorena producens 3L</name>
    <dbReference type="NCBI Taxonomy" id="489825"/>
    <lineage>
        <taxon>Bacteria</taxon>
        <taxon>Bacillati</taxon>
        <taxon>Cyanobacteriota</taxon>
        <taxon>Cyanophyceae</taxon>
        <taxon>Coleofasciculales</taxon>
        <taxon>Coleofasciculaceae</taxon>
        <taxon>Moorena</taxon>
    </lineage>
</organism>
<evidence type="ECO:0000313" key="5">
    <source>
        <dbReference type="Proteomes" id="UP000003959"/>
    </source>
</evidence>
<name>F4XLY1_9CYAN</name>